<dbReference type="AlphaFoldDB" id="A0A0N1PCP2"/>
<evidence type="ECO:0000313" key="4">
    <source>
        <dbReference type="Proteomes" id="UP000038009"/>
    </source>
</evidence>
<feature type="coiled-coil region" evidence="1">
    <location>
        <begin position="2"/>
        <end position="62"/>
    </location>
</feature>
<sequence>MVRRTQAENEEFRAAVAALEAEQAKELAAVQQREMEAASSLQKLFEGQMALLTRNLATLEEQTAAIRTSLKEPVKGSRTLESLLSDLNAFFGEVDVAGVAMDAIDEAAQSLKKAVNIAQSSQDDSHADSTIVVSYKGRRHALELSHSSAIAQLDEHLLRLDKRIEEFKQKFGFVENAEAKEESSKAEVPVPIATSSPSAPAAASSSGSHDTDVTPSEPSTVDVPGRISTRPADAAATSPSSYAVPERIAELHTADLRYDPSVNQLIETLVRQAEERGYNISKYEMHHLESQAFFVVKGRVQVIGATVLVTLISVIQTARWCLGGHNDVREEAGAANMMKPAPQPAVTTAGAAARSTASNALSSAPSQQGGPPTSAGLPAPQNRTLPPSHLPSADRGGSFENAQPRQRYTPGSASLPLTGNPGPTQQLASSSTSISHSSAFRTDSQHTQLPLPTGKPQCYAPAPASALSSQADSQGVSPHLISDPPAGPLPGGVTLSTAAPLVMGVPPPPLRRRRDAEDFELQNPFLSRWS</sequence>
<dbReference type="OrthoDB" id="268013at2759"/>
<keyword evidence="4" id="KW-1185">Reference proteome</keyword>
<feature type="compositionally biased region" description="Low complexity" evidence="2">
    <location>
        <begin position="460"/>
        <end position="474"/>
    </location>
</feature>
<evidence type="ECO:0000313" key="3">
    <source>
        <dbReference type="EMBL" id="KPI85780.1"/>
    </source>
</evidence>
<feature type="compositionally biased region" description="Polar residues" evidence="2">
    <location>
        <begin position="400"/>
        <end position="428"/>
    </location>
</feature>
<dbReference type="EMBL" id="LJSK01000167">
    <property type="protein sequence ID" value="KPI85780.1"/>
    <property type="molecule type" value="Genomic_DNA"/>
</dbReference>
<feature type="region of interest" description="Disordered" evidence="2">
    <location>
        <begin position="178"/>
        <end position="242"/>
    </location>
</feature>
<dbReference type="Proteomes" id="UP000038009">
    <property type="component" value="Unassembled WGS sequence"/>
</dbReference>
<feature type="region of interest" description="Disordered" evidence="2">
    <location>
        <begin position="340"/>
        <end position="530"/>
    </location>
</feature>
<evidence type="ECO:0000256" key="1">
    <source>
        <dbReference type="SAM" id="Coils"/>
    </source>
</evidence>
<keyword evidence="1" id="KW-0175">Coiled coil</keyword>
<gene>
    <name evidence="3" type="ORF">ABL78_5171</name>
</gene>
<accession>A0A0N1PCP2</accession>
<feature type="compositionally biased region" description="Low complexity" evidence="2">
    <location>
        <begin position="195"/>
        <end position="206"/>
    </location>
</feature>
<comment type="caution">
    <text evidence="3">The sequence shown here is derived from an EMBL/GenBank/DDBJ whole genome shotgun (WGS) entry which is preliminary data.</text>
</comment>
<feature type="compositionally biased region" description="Low complexity" evidence="2">
    <location>
        <begin position="429"/>
        <end position="438"/>
    </location>
</feature>
<reference evidence="3 4" key="1">
    <citation type="journal article" date="2015" name="PLoS Pathog.">
        <title>Leptomonas seymouri: Adaptations to the Dixenous Life Cycle Analyzed by Genome Sequencing, Transcriptome Profiling and Co-infection with Leishmania donovani.</title>
        <authorList>
            <person name="Kraeva N."/>
            <person name="Butenko A."/>
            <person name="Hlavacova J."/>
            <person name="Kostygov A."/>
            <person name="Myskova J."/>
            <person name="Grybchuk D."/>
            <person name="Lestinova T."/>
            <person name="Votypka J."/>
            <person name="Volf P."/>
            <person name="Opperdoes F."/>
            <person name="Flegontov P."/>
            <person name="Lukes J."/>
            <person name="Yurchenko V."/>
        </authorList>
    </citation>
    <scope>NUCLEOTIDE SEQUENCE [LARGE SCALE GENOMIC DNA]</scope>
    <source>
        <strain evidence="3 4">ATCC 30220</strain>
    </source>
</reference>
<evidence type="ECO:0000256" key="2">
    <source>
        <dbReference type="SAM" id="MobiDB-lite"/>
    </source>
</evidence>
<dbReference type="VEuPathDB" id="TriTrypDB:Lsey_0167_0140"/>
<feature type="compositionally biased region" description="Polar residues" evidence="2">
    <location>
        <begin position="439"/>
        <end position="450"/>
    </location>
</feature>
<name>A0A0N1PCP2_LEPSE</name>
<feature type="compositionally biased region" description="Low complexity" evidence="2">
    <location>
        <begin position="344"/>
        <end position="364"/>
    </location>
</feature>
<proteinExistence type="predicted"/>
<organism evidence="3 4">
    <name type="scientific">Leptomonas seymouri</name>
    <dbReference type="NCBI Taxonomy" id="5684"/>
    <lineage>
        <taxon>Eukaryota</taxon>
        <taxon>Discoba</taxon>
        <taxon>Euglenozoa</taxon>
        <taxon>Kinetoplastea</taxon>
        <taxon>Metakinetoplastina</taxon>
        <taxon>Trypanosomatida</taxon>
        <taxon>Trypanosomatidae</taxon>
        <taxon>Leishmaniinae</taxon>
        <taxon>Leptomonas</taxon>
    </lineage>
</organism>
<protein>
    <submittedName>
        <fullName evidence="3">Uncharacterized protein</fullName>
    </submittedName>
</protein>